<proteinExistence type="predicted"/>
<reference evidence="1" key="1">
    <citation type="journal article" date="2012" name="Nat. Biotechnol.">
        <title>Draft genome sequence of pigeonpea (Cajanus cajan), an orphan legume crop of resource-poor farmers.</title>
        <authorList>
            <person name="Varshney R.K."/>
            <person name="Chen W."/>
            <person name="Li Y."/>
            <person name="Bharti A.K."/>
            <person name="Saxena R.K."/>
            <person name="Schlueter J.A."/>
            <person name="Donoghue M.T."/>
            <person name="Azam S."/>
            <person name="Fan G."/>
            <person name="Whaley A.M."/>
            <person name="Farmer A.D."/>
            <person name="Sheridan J."/>
            <person name="Iwata A."/>
            <person name="Tuteja R."/>
            <person name="Penmetsa R.V."/>
            <person name="Wu W."/>
            <person name="Upadhyaya H.D."/>
            <person name="Yang S.P."/>
            <person name="Shah T."/>
            <person name="Saxena K.B."/>
            <person name="Michael T."/>
            <person name="McCombie W.R."/>
            <person name="Yang B."/>
            <person name="Zhang G."/>
            <person name="Yang H."/>
            <person name="Wang J."/>
            <person name="Spillane C."/>
            <person name="Cook D.R."/>
            <person name="May G.D."/>
            <person name="Xu X."/>
            <person name="Jackson S.A."/>
        </authorList>
    </citation>
    <scope>NUCLEOTIDE SEQUENCE [LARGE SCALE GENOMIC DNA]</scope>
</reference>
<dbReference type="PANTHER" id="PTHR34046">
    <property type="entry name" value="OS06G0218800 PROTEIN"/>
    <property type="match status" value="1"/>
</dbReference>
<dbReference type="PANTHER" id="PTHR34046:SF19">
    <property type="entry name" value="RAPIDLY ELICITED PROTEIN, PUTATIVE-RELATED"/>
    <property type="match status" value="1"/>
</dbReference>
<sequence>MKLEGVIGGCKDHPNNKQVPGVCPYCLRDKLSRLNNNNNYNPTYPLPSPPSPQPQLFPSYVSRHHHHYRRHSSIAMDSVSSMTTFNHELKKSKSIAFDREVNGSNRGRKKTSVWSKLFKLTRKNTKEAFICVQGQQGREIWHS</sequence>
<keyword evidence="2" id="KW-1185">Reference proteome</keyword>
<name>A0A151S373_CAJCA</name>
<dbReference type="InterPro" id="IPR008004">
    <property type="entry name" value="OCTOPUS-like"/>
</dbReference>
<dbReference type="Gramene" id="C.cajan_27799.t">
    <property type="protein sequence ID" value="C.cajan_27799.t.cds1"/>
    <property type="gene ID" value="C.cajan_27799"/>
</dbReference>
<dbReference type="Pfam" id="PF05340">
    <property type="entry name" value="DUF740"/>
    <property type="match status" value="1"/>
</dbReference>
<protein>
    <submittedName>
        <fullName evidence="1">Uncharacterized protein</fullName>
    </submittedName>
</protein>
<dbReference type="AlphaFoldDB" id="A0A151S373"/>
<accession>A0A151S373</accession>
<evidence type="ECO:0000313" key="2">
    <source>
        <dbReference type="Proteomes" id="UP000075243"/>
    </source>
</evidence>
<dbReference type="EMBL" id="KQ483480">
    <property type="protein sequence ID" value="KYP49285.1"/>
    <property type="molecule type" value="Genomic_DNA"/>
</dbReference>
<gene>
    <name evidence="1" type="ORF">KK1_029026</name>
</gene>
<evidence type="ECO:0000313" key="1">
    <source>
        <dbReference type="EMBL" id="KYP49285.1"/>
    </source>
</evidence>
<dbReference type="Proteomes" id="UP000075243">
    <property type="component" value="Unassembled WGS sequence"/>
</dbReference>
<dbReference type="OMA" id="GREIWHS"/>
<dbReference type="OrthoDB" id="1101370at2759"/>
<organism evidence="1 2">
    <name type="scientific">Cajanus cajan</name>
    <name type="common">Pigeon pea</name>
    <name type="synonym">Cajanus indicus</name>
    <dbReference type="NCBI Taxonomy" id="3821"/>
    <lineage>
        <taxon>Eukaryota</taxon>
        <taxon>Viridiplantae</taxon>
        <taxon>Streptophyta</taxon>
        <taxon>Embryophyta</taxon>
        <taxon>Tracheophyta</taxon>
        <taxon>Spermatophyta</taxon>
        <taxon>Magnoliopsida</taxon>
        <taxon>eudicotyledons</taxon>
        <taxon>Gunneridae</taxon>
        <taxon>Pentapetalae</taxon>
        <taxon>rosids</taxon>
        <taxon>fabids</taxon>
        <taxon>Fabales</taxon>
        <taxon>Fabaceae</taxon>
        <taxon>Papilionoideae</taxon>
        <taxon>50 kb inversion clade</taxon>
        <taxon>NPAAA clade</taxon>
        <taxon>indigoferoid/millettioid clade</taxon>
        <taxon>Phaseoleae</taxon>
        <taxon>Cajanus</taxon>
    </lineage>
</organism>